<evidence type="ECO:0000256" key="2">
    <source>
        <dbReference type="ARBA" id="ARBA00023043"/>
    </source>
</evidence>
<dbReference type="PROSITE" id="PS50297">
    <property type="entry name" value="ANK_REP_REGION"/>
    <property type="match status" value="6"/>
</dbReference>
<keyword evidence="2 3" id="KW-0040">ANK repeat</keyword>
<feature type="region of interest" description="Disordered" evidence="4">
    <location>
        <begin position="48"/>
        <end position="93"/>
    </location>
</feature>
<feature type="region of interest" description="Disordered" evidence="4">
    <location>
        <begin position="614"/>
        <end position="701"/>
    </location>
</feature>
<feature type="compositionally biased region" description="Basic and acidic residues" evidence="4">
    <location>
        <begin position="648"/>
        <end position="675"/>
    </location>
</feature>
<feature type="region of interest" description="Disordered" evidence="4">
    <location>
        <begin position="723"/>
        <end position="820"/>
    </location>
</feature>
<feature type="repeat" description="ANK" evidence="3">
    <location>
        <begin position="444"/>
        <end position="476"/>
    </location>
</feature>
<feature type="repeat" description="ANK" evidence="3">
    <location>
        <begin position="569"/>
        <end position="601"/>
    </location>
</feature>
<protein>
    <submittedName>
        <fullName evidence="5">Uncharacterized protein</fullName>
    </submittedName>
</protein>
<feature type="compositionally biased region" description="Acidic residues" evidence="4">
    <location>
        <begin position="798"/>
        <end position="813"/>
    </location>
</feature>
<feature type="compositionally biased region" description="Basic and acidic residues" evidence="4">
    <location>
        <begin position="614"/>
        <end position="627"/>
    </location>
</feature>
<dbReference type="HOGENOM" id="CLU_344893_0_0_1"/>
<feature type="compositionally biased region" description="Acidic residues" evidence="4">
    <location>
        <begin position="528"/>
        <end position="537"/>
    </location>
</feature>
<proteinExistence type="predicted"/>
<dbReference type="STRING" id="1391915.U7PNW0"/>
<dbReference type="OrthoDB" id="195446at2759"/>
<feature type="repeat" description="ANK" evidence="3">
    <location>
        <begin position="192"/>
        <end position="224"/>
    </location>
</feature>
<dbReference type="SUPFAM" id="SSF48403">
    <property type="entry name" value="Ankyrin repeat"/>
    <property type="match status" value="2"/>
</dbReference>
<feature type="compositionally biased region" description="Basic residues" evidence="4">
    <location>
        <begin position="49"/>
        <end position="68"/>
    </location>
</feature>
<dbReference type="Pfam" id="PF12796">
    <property type="entry name" value="Ank_2"/>
    <property type="match status" value="3"/>
</dbReference>
<dbReference type="PROSITE" id="PS50088">
    <property type="entry name" value="ANK_REPEAT"/>
    <property type="match status" value="7"/>
</dbReference>
<dbReference type="AlphaFoldDB" id="U7PNW0"/>
<feature type="repeat" description="ANK" evidence="3">
    <location>
        <begin position="159"/>
        <end position="191"/>
    </location>
</feature>
<dbReference type="PRINTS" id="PR01415">
    <property type="entry name" value="ANKYRIN"/>
</dbReference>
<feature type="compositionally biased region" description="Basic and acidic residues" evidence="4">
    <location>
        <begin position="69"/>
        <end position="93"/>
    </location>
</feature>
<keyword evidence="6" id="KW-1185">Reference proteome</keyword>
<organism evidence="5 6">
    <name type="scientific">Sporothrix schenckii (strain ATCC 58251 / de Perez 2211183)</name>
    <name type="common">Rose-picker's disease fungus</name>
    <dbReference type="NCBI Taxonomy" id="1391915"/>
    <lineage>
        <taxon>Eukaryota</taxon>
        <taxon>Fungi</taxon>
        <taxon>Dikarya</taxon>
        <taxon>Ascomycota</taxon>
        <taxon>Pezizomycotina</taxon>
        <taxon>Sordariomycetes</taxon>
        <taxon>Sordariomycetidae</taxon>
        <taxon>Ophiostomatales</taxon>
        <taxon>Ophiostomataceae</taxon>
        <taxon>Sporothrix</taxon>
    </lineage>
</organism>
<keyword evidence="1" id="KW-0677">Repeat</keyword>
<accession>U7PNW0</accession>
<dbReference type="Gene3D" id="1.25.40.20">
    <property type="entry name" value="Ankyrin repeat-containing domain"/>
    <property type="match status" value="4"/>
</dbReference>
<dbReference type="EMBL" id="KI440848">
    <property type="protein sequence ID" value="ERS97282.1"/>
    <property type="molecule type" value="Genomic_DNA"/>
</dbReference>
<feature type="repeat" description="ANK" evidence="3">
    <location>
        <begin position="478"/>
        <end position="510"/>
    </location>
</feature>
<feature type="compositionally biased region" description="Basic and acidic residues" evidence="4">
    <location>
        <begin position="538"/>
        <end position="557"/>
    </location>
</feature>
<sequence>MISTDALYKDGTGMRLDDSDTRYFLDDGSSRRDRAAFFTFWSSVSLAKAAKRHRGKDKKKKQPHHEKHTTKDKGKGKSKQRIEASKDGTESPAGKEDLVAAIDRKDYLTIVTLLMSDMSLNDMLEDGTFVLSHAVDDDNAALVSMLAICGADPNVRHRSGNTPLHFASNTDCVASALVLLEIGAKVDVRDAQGLTPLHIACRERHVSIVLHLLAHGADPNVCDDRGVTPLGYALMHPKRPTLPRELVTTLLTYGARATGRDLVLSPFVESIFRYDSTLMGRYLRKTPEVVDAEMAVATAGPDDGIVRLRPLYAALLVGNIFAIDLLLRRGADIHHVTAAFDKTTTYLDLAVQSDSTAIVSRLLLANADPNVAAANGRTPLHAAASAAHGELEVVALLLRHGADVHARTTDRHSQALHMAVRAGRADMCFHLMKSGAQVNAPLRSGVTPVMLAVYFNNQSMLRFLMSKGGDVRYKTPQYGETAMHTASRVGDIALAMLLLQHGLSVNAVHPFQSEAGTDDDGADRHQDSDDDSGDDSDVTDKGTAKIKDKGKDKDKAKTASPSKRSRSRSGYAPIHAAASRGHLDMVRWLLANGADPTARIGRIAARVCLGDDDEAKRQAERKEREGEGEGEGEGEVAPGRPLGHAKHDKVDGAADQGHKDRVDNTADHNTADHDATVSLDATSDDDDKEDPGATPVEIARAFGHERTAGVIEDAILAASPQYKEFVSKRRSSTSSLSSEDAPPDARSPPPKNKSSSQNSFEPEYDSADEGDALAGELGKGKKKAQVPATPPPETSAGDGDEHDDDDDVADPEPADWASAW</sequence>
<dbReference type="SMART" id="SM00248">
    <property type="entry name" value="ANK"/>
    <property type="match status" value="11"/>
</dbReference>
<feature type="region of interest" description="Disordered" evidence="4">
    <location>
        <begin position="511"/>
        <end position="573"/>
    </location>
</feature>
<feature type="compositionally biased region" description="Acidic residues" evidence="4">
    <location>
        <begin position="762"/>
        <end position="771"/>
    </location>
</feature>
<dbReference type="InterPro" id="IPR036770">
    <property type="entry name" value="Ankyrin_rpt-contain_sf"/>
</dbReference>
<evidence type="ECO:0000313" key="6">
    <source>
        <dbReference type="Proteomes" id="UP000018087"/>
    </source>
</evidence>
<feature type="repeat" description="ANK" evidence="3">
    <location>
        <begin position="375"/>
        <end position="409"/>
    </location>
</feature>
<name>U7PNW0_SPOS1</name>
<evidence type="ECO:0000256" key="4">
    <source>
        <dbReference type="SAM" id="MobiDB-lite"/>
    </source>
</evidence>
<dbReference type="InterPro" id="IPR002110">
    <property type="entry name" value="Ankyrin_rpt"/>
</dbReference>
<gene>
    <name evidence="5" type="ORF">HMPREF1624_06613</name>
</gene>
<dbReference type="PANTHER" id="PTHR24123:SF33">
    <property type="entry name" value="PROTEIN HOS4"/>
    <property type="match status" value="1"/>
</dbReference>
<dbReference type="InterPro" id="IPR051165">
    <property type="entry name" value="Multifunctional_ANK_Repeat"/>
</dbReference>
<evidence type="ECO:0000256" key="3">
    <source>
        <dbReference type="PROSITE-ProRule" id="PRU00023"/>
    </source>
</evidence>
<dbReference type="Pfam" id="PF00023">
    <property type="entry name" value="Ank"/>
    <property type="match status" value="1"/>
</dbReference>
<evidence type="ECO:0000256" key="1">
    <source>
        <dbReference type="ARBA" id="ARBA00022737"/>
    </source>
</evidence>
<dbReference type="Proteomes" id="UP000018087">
    <property type="component" value="Unassembled WGS sequence"/>
</dbReference>
<dbReference type="PANTHER" id="PTHR24123">
    <property type="entry name" value="ANKYRIN REPEAT-CONTAINING"/>
    <property type="match status" value="1"/>
</dbReference>
<evidence type="ECO:0000313" key="5">
    <source>
        <dbReference type="EMBL" id="ERS97282.1"/>
    </source>
</evidence>
<feature type="repeat" description="ANK" evidence="3">
    <location>
        <begin position="411"/>
        <end position="443"/>
    </location>
</feature>
<dbReference type="eggNOG" id="KOG4177">
    <property type="taxonomic scope" value="Eukaryota"/>
</dbReference>
<reference evidence="6" key="1">
    <citation type="journal article" date="2014" name="Genome Announc.">
        <title>Genome sequence of the pathogenic fungus Sporothrix schenckii (ATCC 58251).</title>
        <authorList>
            <person name="Cuomo C.A."/>
            <person name="Rodriguez-Del Valle N."/>
            <person name="Perez-Sanchez L."/>
            <person name="Abouelleil A."/>
            <person name="Goldberg J."/>
            <person name="Young S."/>
            <person name="Zeng Q."/>
            <person name="Birren B.W."/>
        </authorList>
    </citation>
    <scope>NUCLEOTIDE SEQUENCE [LARGE SCALE GENOMIC DNA]</scope>
    <source>
        <strain evidence="6">ATCC 58251 / de Perez 2211183</strain>
    </source>
</reference>